<dbReference type="GeneID" id="22582805"/>
<accession>C1G8C5</accession>
<organism evidence="2 3">
    <name type="scientific">Paracoccidioides brasiliensis (strain Pb18)</name>
    <dbReference type="NCBI Taxonomy" id="502780"/>
    <lineage>
        <taxon>Eukaryota</taxon>
        <taxon>Fungi</taxon>
        <taxon>Dikarya</taxon>
        <taxon>Ascomycota</taxon>
        <taxon>Pezizomycotina</taxon>
        <taxon>Eurotiomycetes</taxon>
        <taxon>Eurotiomycetidae</taxon>
        <taxon>Onygenales</taxon>
        <taxon>Ajellomycetaceae</taxon>
        <taxon>Paracoccidioides</taxon>
    </lineage>
</organism>
<proteinExistence type="predicted"/>
<dbReference type="InParanoid" id="C1G8C5"/>
<keyword evidence="1" id="KW-0732">Signal</keyword>
<dbReference type="Proteomes" id="UP000001628">
    <property type="component" value="Unassembled WGS sequence"/>
</dbReference>
<evidence type="ECO:0000256" key="1">
    <source>
        <dbReference type="SAM" id="SignalP"/>
    </source>
</evidence>
<dbReference type="EMBL" id="KN275960">
    <property type="protein sequence ID" value="EEH47427.2"/>
    <property type="molecule type" value="Genomic_DNA"/>
</dbReference>
<evidence type="ECO:0000313" key="2">
    <source>
        <dbReference type="EMBL" id="EEH47427.2"/>
    </source>
</evidence>
<dbReference type="VEuPathDB" id="FungiDB:PADG_03511"/>
<protein>
    <submittedName>
        <fullName evidence="2">Uncharacterized protein</fullName>
    </submittedName>
</protein>
<dbReference type="AlphaFoldDB" id="C1G8C5"/>
<evidence type="ECO:0000313" key="3">
    <source>
        <dbReference type="Proteomes" id="UP000001628"/>
    </source>
</evidence>
<dbReference type="KEGG" id="pbn:PADG_03511"/>
<dbReference type="HOGENOM" id="CLU_2469721_0_0_1"/>
<keyword evidence="3" id="KW-1185">Reference proteome</keyword>
<feature type="signal peptide" evidence="1">
    <location>
        <begin position="1"/>
        <end position="21"/>
    </location>
</feature>
<feature type="chain" id="PRO_5002909692" evidence="1">
    <location>
        <begin position="22"/>
        <end position="88"/>
    </location>
</feature>
<dbReference type="RefSeq" id="XP_010759070.1">
    <property type="nucleotide sequence ID" value="XM_010760768.1"/>
</dbReference>
<reference evidence="2 3" key="1">
    <citation type="journal article" date="2011" name="PLoS Genet.">
        <title>Comparative genomic analysis of human fungal pathogens causing paracoccidioidomycosis.</title>
        <authorList>
            <person name="Desjardins C.A."/>
            <person name="Champion M.D."/>
            <person name="Holder J.W."/>
            <person name="Muszewska A."/>
            <person name="Goldberg J."/>
            <person name="Bailao A.M."/>
            <person name="Brigido M.M."/>
            <person name="Ferreira M.E."/>
            <person name="Garcia A.M."/>
            <person name="Grynberg M."/>
            <person name="Gujja S."/>
            <person name="Heiman D.I."/>
            <person name="Henn M.R."/>
            <person name="Kodira C.D."/>
            <person name="Leon-Narvaez H."/>
            <person name="Longo L.V."/>
            <person name="Ma L.J."/>
            <person name="Malavazi I."/>
            <person name="Matsuo A.L."/>
            <person name="Morais F.V."/>
            <person name="Pereira M."/>
            <person name="Rodriguez-Brito S."/>
            <person name="Sakthikumar S."/>
            <person name="Salem-Izacc S.M."/>
            <person name="Sykes S.M."/>
            <person name="Teixeira M.M."/>
            <person name="Vallejo M.C."/>
            <person name="Walter M.E."/>
            <person name="Yandava C."/>
            <person name="Young S."/>
            <person name="Zeng Q."/>
            <person name="Zucker J."/>
            <person name="Felipe M.S."/>
            <person name="Goldman G.H."/>
            <person name="Haas B.J."/>
            <person name="McEwen J.G."/>
            <person name="Nino-Vega G."/>
            <person name="Puccia R."/>
            <person name="San-Blas G."/>
            <person name="Soares C.M."/>
            <person name="Birren B.W."/>
            <person name="Cuomo C.A."/>
        </authorList>
    </citation>
    <scope>NUCLEOTIDE SEQUENCE [LARGE SCALE GENOMIC DNA]</scope>
    <source>
        <strain evidence="2 3">Pb18</strain>
    </source>
</reference>
<sequence length="88" mass="9700">MRGFSNLVLWYLVLTPLPSVPNNFGRFSYNSTVGFAAPSEIIGYQSYNTTSDHSIVGQSANGEASFSRIHTRFLDHDGRLPYNTPGGE</sequence>
<name>C1G8C5_PARBD</name>
<gene>
    <name evidence="2" type="ORF">PADG_03511</name>
</gene>